<evidence type="ECO:0000313" key="1">
    <source>
        <dbReference type="EMBL" id="KAH7908673.1"/>
    </source>
</evidence>
<protein>
    <submittedName>
        <fullName evidence="1">Uncharacterized protein</fullName>
    </submittedName>
</protein>
<dbReference type="Proteomes" id="UP000790377">
    <property type="component" value="Unassembled WGS sequence"/>
</dbReference>
<keyword evidence="2" id="KW-1185">Reference proteome</keyword>
<dbReference type="EMBL" id="MU267805">
    <property type="protein sequence ID" value="KAH7908673.1"/>
    <property type="molecule type" value="Genomic_DNA"/>
</dbReference>
<sequence length="204" mass="21981">MSHVADPKEAGAYDAHDPRSATGPVTSMQFSELRKNDFVLLFGAFDRYGEYISPATQVAKVPDVTENDYILNDVDGDVIHLTDASGESIEVKLVPDDDISAQIRGFSGGGSTRLMVTVVAAMDRKRAVRCAEIGSNGMVGADGGQRNEQMKQDADGSQPEAVDADRKSYAGEGIETVGADAREPTAQSSSRSREWEELDSRDMM</sequence>
<name>A0ACB8A6I3_9AGAM</name>
<comment type="caution">
    <text evidence="1">The sequence shown here is derived from an EMBL/GenBank/DDBJ whole genome shotgun (WGS) entry which is preliminary data.</text>
</comment>
<organism evidence="1 2">
    <name type="scientific">Hygrophoropsis aurantiaca</name>
    <dbReference type="NCBI Taxonomy" id="72124"/>
    <lineage>
        <taxon>Eukaryota</taxon>
        <taxon>Fungi</taxon>
        <taxon>Dikarya</taxon>
        <taxon>Basidiomycota</taxon>
        <taxon>Agaricomycotina</taxon>
        <taxon>Agaricomycetes</taxon>
        <taxon>Agaricomycetidae</taxon>
        <taxon>Boletales</taxon>
        <taxon>Coniophorineae</taxon>
        <taxon>Hygrophoropsidaceae</taxon>
        <taxon>Hygrophoropsis</taxon>
    </lineage>
</organism>
<accession>A0ACB8A6I3</accession>
<reference evidence="1" key="1">
    <citation type="journal article" date="2021" name="New Phytol.">
        <title>Evolutionary innovations through gain and loss of genes in the ectomycorrhizal Boletales.</title>
        <authorList>
            <person name="Wu G."/>
            <person name="Miyauchi S."/>
            <person name="Morin E."/>
            <person name="Kuo A."/>
            <person name="Drula E."/>
            <person name="Varga T."/>
            <person name="Kohler A."/>
            <person name="Feng B."/>
            <person name="Cao Y."/>
            <person name="Lipzen A."/>
            <person name="Daum C."/>
            <person name="Hundley H."/>
            <person name="Pangilinan J."/>
            <person name="Johnson J."/>
            <person name="Barry K."/>
            <person name="LaButti K."/>
            <person name="Ng V."/>
            <person name="Ahrendt S."/>
            <person name="Min B."/>
            <person name="Choi I.G."/>
            <person name="Park H."/>
            <person name="Plett J.M."/>
            <person name="Magnuson J."/>
            <person name="Spatafora J.W."/>
            <person name="Nagy L.G."/>
            <person name="Henrissat B."/>
            <person name="Grigoriev I.V."/>
            <person name="Yang Z.L."/>
            <person name="Xu J."/>
            <person name="Martin F.M."/>
        </authorList>
    </citation>
    <scope>NUCLEOTIDE SEQUENCE</scope>
    <source>
        <strain evidence="1">ATCC 28755</strain>
    </source>
</reference>
<gene>
    <name evidence="1" type="ORF">BJ138DRAFT_1181583</name>
</gene>
<evidence type="ECO:0000313" key="2">
    <source>
        <dbReference type="Proteomes" id="UP000790377"/>
    </source>
</evidence>
<proteinExistence type="predicted"/>